<dbReference type="PANTHER" id="PTHR38465">
    <property type="entry name" value="HTH-TYPE TRANSCRIPTIONAL REGULATOR MJ1563-RELATED"/>
    <property type="match status" value="1"/>
</dbReference>
<evidence type="ECO:0000256" key="3">
    <source>
        <dbReference type="ARBA" id="ARBA00023163"/>
    </source>
</evidence>
<name>A0ABQ2NKV4_9FLAO</name>
<sequence>MKTNIKIEQGIYQELVDFYGGIFSLPPLAAKIYAYLIFDFEKKGLSFDDLVTVFSASKSSVSTSINFLLNANLIKPLNKIDERKRYFLVNEEFISIRFQEIVERMKREIKILEQLNTYRESYHQNQELSDRYIIYKSLLERNIENIEDTLKKL</sequence>
<dbReference type="InterPro" id="IPR036388">
    <property type="entry name" value="WH-like_DNA-bd_sf"/>
</dbReference>
<keyword evidence="2" id="KW-0238">DNA-binding</keyword>
<keyword evidence="5" id="KW-1185">Reference proteome</keyword>
<dbReference type="RefSeq" id="WP_188618378.1">
    <property type="nucleotide sequence ID" value="NZ_BMLV01000006.1"/>
</dbReference>
<dbReference type="InterPro" id="IPR052362">
    <property type="entry name" value="HTH-GbsR_regulator"/>
</dbReference>
<dbReference type="SUPFAM" id="SSF46785">
    <property type="entry name" value="Winged helix' DNA-binding domain"/>
    <property type="match status" value="1"/>
</dbReference>
<keyword evidence="1" id="KW-0805">Transcription regulation</keyword>
<evidence type="ECO:0000256" key="1">
    <source>
        <dbReference type="ARBA" id="ARBA00023015"/>
    </source>
</evidence>
<dbReference type="Proteomes" id="UP000620064">
    <property type="component" value="Unassembled WGS sequence"/>
</dbReference>
<dbReference type="PANTHER" id="PTHR38465:SF1">
    <property type="entry name" value="HTH-TYPE TRANSCRIPTIONAL REGULATOR MJ1563-RELATED"/>
    <property type="match status" value="1"/>
</dbReference>
<evidence type="ECO:0000313" key="4">
    <source>
        <dbReference type="EMBL" id="GGP05908.1"/>
    </source>
</evidence>
<evidence type="ECO:0000256" key="2">
    <source>
        <dbReference type="ARBA" id="ARBA00023125"/>
    </source>
</evidence>
<dbReference type="InterPro" id="IPR036390">
    <property type="entry name" value="WH_DNA-bd_sf"/>
</dbReference>
<protein>
    <recommendedName>
        <fullName evidence="6">DNA-binding transcriptional regulator GbsR, MarR family</fullName>
    </recommendedName>
</protein>
<dbReference type="Gene3D" id="1.10.10.10">
    <property type="entry name" value="Winged helix-like DNA-binding domain superfamily/Winged helix DNA-binding domain"/>
    <property type="match status" value="1"/>
</dbReference>
<proteinExistence type="predicted"/>
<dbReference type="EMBL" id="BMLV01000006">
    <property type="protein sequence ID" value="GGP05908.1"/>
    <property type="molecule type" value="Genomic_DNA"/>
</dbReference>
<gene>
    <name evidence="4" type="ORF">GCM10010992_24020</name>
</gene>
<evidence type="ECO:0008006" key="6">
    <source>
        <dbReference type="Google" id="ProtNLM"/>
    </source>
</evidence>
<organism evidence="4 5">
    <name type="scientific">Cloacibacterium rupense</name>
    <dbReference type="NCBI Taxonomy" id="517423"/>
    <lineage>
        <taxon>Bacteria</taxon>
        <taxon>Pseudomonadati</taxon>
        <taxon>Bacteroidota</taxon>
        <taxon>Flavobacteriia</taxon>
        <taxon>Flavobacteriales</taxon>
        <taxon>Weeksellaceae</taxon>
    </lineage>
</organism>
<accession>A0ABQ2NKV4</accession>
<reference evidence="5" key="1">
    <citation type="journal article" date="2019" name="Int. J. Syst. Evol. Microbiol.">
        <title>The Global Catalogue of Microorganisms (GCM) 10K type strain sequencing project: providing services to taxonomists for standard genome sequencing and annotation.</title>
        <authorList>
            <consortium name="The Broad Institute Genomics Platform"/>
            <consortium name="The Broad Institute Genome Sequencing Center for Infectious Disease"/>
            <person name="Wu L."/>
            <person name="Ma J."/>
        </authorList>
    </citation>
    <scope>NUCLEOTIDE SEQUENCE [LARGE SCALE GENOMIC DNA]</scope>
    <source>
        <strain evidence="5">CGMCC 1.7656</strain>
    </source>
</reference>
<evidence type="ECO:0000313" key="5">
    <source>
        <dbReference type="Proteomes" id="UP000620064"/>
    </source>
</evidence>
<comment type="caution">
    <text evidence="4">The sequence shown here is derived from an EMBL/GenBank/DDBJ whole genome shotgun (WGS) entry which is preliminary data.</text>
</comment>
<keyword evidence="3" id="KW-0804">Transcription</keyword>